<accession>A0A7C3ZJZ8</accession>
<dbReference type="PROSITE" id="PS51352">
    <property type="entry name" value="THIOREDOXIN_2"/>
    <property type="match status" value="1"/>
</dbReference>
<name>A0A7C3ZJZ8_9CYAN</name>
<comment type="similarity">
    <text evidence="1 6">Belongs to the thioredoxin family.</text>
</comment>
<evidence type="ECO:0000256" key="1">
    <source>
        <dbReference type="ARBA" id="ARBA00008987"/>
    </source>
</evidence>
<protein>
    <recommendedName>
        <fullName evidence="6">Thioredoxin</fullName>
    </recommendedName>
</protein>
<evidence type="ECO:0000259" key="8">
    <source>
        <dbReference type="PROSITE" id="PS51352"/>
    </source>
</evidence>
<dbReference type="InterPro" id="IPR013766">
    <property type="entry name" value="Thioredoxin_domain"/>
</dbReference>
<dbReference type="InterPro" id="IPR036249">
    <property type="entry name" value="Thioredoxin-like_sf"/>
</dbReference>
<dbReference type="AlphaFoldDB" id="A0A7C3ZJZ8"/>
<keyword evidence="4 7" id="KW-1015">Disulfide bond</keyword>
<proteinExistence type="inferred from homology"/>
<dbReference type="GO" id="GO:0005829">
    <property type="term" value="C:cytosol"/>
    <property type="evidence" value="ECO:0007669"/>
    <property type="project" value="TreeGrafter"/>
</dbReference>
<evidence type="ECO:0000256" key="2">
    <source>
        <dbReference type="ARBA" id="ARBA00022448"/>
    </source>
</evidence>
<dbReference type="PANTHER" id="PTHR45663">
    <property type="entry name" value="GEO12009P1"/>
    <property type="match status" value="1"/>
</dbReference>
<dbReference type="SUPFAM" id="SSF52833">
    <property type="entry name" value="Thioredoxin-like"/>
    <property type="match status" value="1"/>
</dbReference>
<dbReference type="GO" id="GO:0015035">
    <property type="term" value="F:protein-disulfide reductase activity"/>
    <property type="evidence" value="ECO:0007669"/>
    <property type="project" value="InterPro"/>
</dbReference>
<dbReference type="PRINTS" id="PR00421">
    <property type="entry name" value="THIOREDOXIN"/>
</dbReference>
<evidence type="ECO:0000256" key="4">
    <source>
        <dbReference type="ARBA" id="ARBA00023157"/>
    </source>
</evidence>
<feature type="domain" description="Thioredoxin" evidence="8">
    <location>
        <begin position="1"/>
        <end position="108"/>
    </location>
</feature>
<evidence type="ECO:0000256" key="7">
    <source>
        <dbReference type="PIRSR" id="PIRSR000077-4"/>
    </source>
</evidence>
<keyword evidence="3" id="KW-0249">Electron transport</keyword>
<evidence type="ECO:0000256" key="5">
    <source>
        <dbReference type="ARBA" id="ARBA00023284"/>
    </source>
</evidence>
<dbReference type="Gene3D" id="3.40.30.10">
    <property type="entry name" value="Glutaredoxin"/>
    <property type="match status" value="1"/>
</dbReference>
<dbReference type="FunFam" id="3.40.30.10:FF:000001">
    <property type="entry name" value="Thioredoxin"/>
    <property type="match status" value="1"/>
</dbReference>
<gene>
    <name evidence="9" type="ORF">ENR15_03075</name>
</gene>
<sequence length="108" mass="11762">MSSSIISIQEAELDTAIHSAATPVLFYFWASWCGPCKLVSPSVEWAASNYGDRLTVIKMEVDANPQTVKQYKVEGVPALRLVKDGVVLVNYEGAITKAKLAALLEPHL</sequence>
<evidence type="ECO:0000313" key="9">
    <source>
        <dbReference type="EMBL" id="HGF99660.1"/>
    </source>
</evidence>
<dbReference type="InterPro" id="IPR005746">
    <property type="entry name" value="Thioredoxin"/>
</dbReference>
<dbReference type="EMBL" id="DSPX01000028">
    <property type="protein sequence ID" value="HGF99660.1"/>
    <property type="molecule type" value="Genomic_DNA"/>
</dbReference>
<evidence type="ECO:0000256" key="3">
    <source>
        <dbReference type="ARBA" id="ARBA00022982"/>
    </source>
</evidence>
<dbReference type="PIRSF" id="PIRSF000077">
    <property type="entry name" value="Thioredoxin"/>
    <property type="match status" value="1"/>
</dbReference>
<evidence type="ECO:0000256" key="6">
    <source>
        <dbReference type="PIRNR" id="PIRNR000077"/>
    </source>
</evidence>
<feature type="disulfide bond" description="Redox-active" evidence="7">
    <location>
        <begin position="33"/>
        <end position="36"/>
    </location>
</feature>
<organism evidence="9">
    <name type="scientific">Planktothricoides sp. SpSt-374</name>
    <dbReference type="NCBI Taxonomy" id="2282167"/>
    <lineage>
        <taxon>Bacteria</taxon>
        <taxon>Bacillati</taxon>
        <taxon>Cyanobacteriota</taxon>
        <taxon>Cyanophyceae</taxon>
        <taxon>Oscillatoriophycideae</taxon>
        <taxon>Oscillatoriales</taxon>
        <taxon>Oscillatoriaceae</taxon>
        <taxon>Planktothricoides</taxon>
    </lineage>
</organism>
<keyword evidence="5 7" id="KW-0676">Redox-active center</keyword>
<dbReference type="PANTHER" id="PTHR45663:SF11">
    <property type="entry name" value="GEO12009P1"/>
    <property type="match status" value="1"/>
</dbReference>
<dbReference type="Pfam" id="PF00085">
    <property type="entry name" value="Thioredoxin"/>
    <property type="match status" value="1"/>
</dbReference>
<dbReference type="GO" id="GO:0045454">
    <property type="term" value="P:cell redox homeostasis"/>
    <property type="evidence" value="ECO:0007669"/>
    <property type="project" value="TreeGrafter"/>
</dbReference>
<dbReference type="CDD" id="cd02947">
    <property type="entry name" value="TRX_family"/>
    <property type="match status" value="1"/>
</dbReference>
<comment type="caution">
    <text evidence="9">The sequence shown here is derived from an EMBL/GenBank/DDBJ whole genome shotgun (WGS) entry which is preliminary data.</text>
</comment>
<reference evidence="9" key="1">
    <citation type="journal article" date="2020" name="mSystems">
        <title>Genome- and Community-Level Interaction Insights into Carbon Utilization and Element Cycling Functions of Hydrothermarchaeota in Hydrothermal Sediment.</title>
        <authorList>
            <person name="Zhou Z."/>
            <person name="Liu Y."/>
            <person name="Xu W."/>
            <person name="Pan J."/>
            <person name="Luo Z.H."/>
            <person name="Li M."/>
        </authorList>
    </citation>
    <scope>NUCLEOTIDE SEQUENCE [LARGE SCALE GENOMIC DNA]</scope>
    <source>
        <strain evidence="9">SpSt-374</strain>
    </source>
</reference>
<keyword evidence="2" id="KW-0813">Transport</keyword>